<organism evidence="16 17">
    <name type="scientific">Chlamydomonas schloesseri</name>
    <dbReference type="NCBI Taxonomy" id="2026947"/>
    <lineage>
        <taxon>Eukaryota</taxon>
        <taxon>Viridiplantae</taxon>
        <taxon>Chlorophyta</taxon>
        <taxon>core chlorophytes</taxon>
        <taxon>Chlorophyceae</taxon>
        <taxon>CS clade</taxon>
        <taxon>Chlamydomonadales</taxon>
        <taxon>Chlamydomonadaceae</taxon>
        <taxon>Chlamydomonas</taxon>
    </lineage>
</organism>
<dbReference type="PRINTS" id="PR00371">
    <property type="entry name" value="FPNCR"/>
</dbReference>
<feature type="region of interest" description="Disordered" evidence="13">
    <location>
        <begin position="317"/>
        <end position="336"/>
    </location>
</feature>
<dbReference type="PANTHER" id="PTHR19384">
    <property type="entry name" value="NITRIC OXIDE SYNTHASE-RELATED"/>
    <property type="match status" value="1"/>
</dbReference>
<dbReference type="Gene3D" id="2.40.30.10">
    <property type="entry name" value="Translation factors"/>
    <property type="match status" value="1"/>
</dbReference>
<dbReference type="GO" id="GO:0004497">
    <property type="term" value="F:monooxygenase activity"/>
    <property type="evidence" value="ECO:0007669"/>
    <property type="project" value="UniProtKB-ARBA"/>
</dbReference>
<dbReference type="PROSITE" id="PS51384">
    <property type="entry name" value="FAD_FR"/>
    <property type="match status" value="1"/>
</dbReference>
<name>A0A835WP78_9CHLO</name>
<feature type="compositionally biased region" description="Pro residues" evidence="13">
    <location>
        <begin position="714"/>
        <end position="723"/>
    </location>
</feature>
<reference evidence="16" key="1">
    <citation type="journal article" date="2020" name="bioRxiv">
        <title>Comparative genomics of Chlamydomonas.</title>
        <authorList>
            <person name="Craig R.J."/>
            <person name="Hasan A.R."/>
            <person name="Ness R.W."/>
            <person name="Keightley P.D."/>
        </authorList>
    </citation>
    <scope>NUCLEOTIDE SEQUENCE</scope>
    <source>
        <strain evidence="16">CCAP 11/173</strain>
    </source>
</reference>
<feature type="region of interest" description="Disordered" evidence="13">
    <location>
        <begin position="30"/>
        <end position="57"/>
    </location>
</feature>
<dbReference type="InterPro" id="IPR029039">
    <property type="entry name" value="Flavoprotein-like_sf"/>
</dbReference>
<dbReference type="InterPro" id="IPR001094">
    <property type="entry name" value="Flavdoxin-like"/>
</dbReference>
<feature type="compositionally biased region" description="Low complexity" evidence="13">
    <location>
        <begin position="1040"/>
        <end position="1066"/>
    </location>
</feature>
<dbReference type="GO" id="GO:0030586">
    <property type="term" value="F:[methionine synthase] reductase (NADPH) activity"/>
    <property type="evidence" value="ECO:0007669"/>
    <property type="project" value="UniProtKB-EC"/>
</dbReference>
<evidence type="ECO:0000259" key="15">
    <source>
        <dbReference type="PROSITE" id="PS51384"/>
    </source>
</evidence>
<evidence type="ECO:0000256" key="2">
    <source>
        <dbReference type="ARBA" id="ARBA00001974"/>
    </source>
</evidence>
<evidence type="ECO:0000256" key="4">
    <source>
        <dbReference type="ARBA" id="ARBA00022630"/>
    </source>
</evidence>
<feature type="region of interest" description="Disordered" evidence="13">
    <location>
        <begin position="288"/>
        <end position="308"/>
    </location>
</feature>
<keyword evidence="4" id="KW-0285">Flavoprotein</keyword>
<evidence type="ECO:0000256" key="1">
    <source>
        <dbReference type="ARBA" id="ARBA00001917"/>
    </source>
</evidence>
<keyword evidence="3" id="KW-0028">Amino-acid biosynthesis</keyword>
<dbReference type="EMBL" id="JAEHOD010000008">
    <property type="protein sequence ID" value="KAG2451317.1"/>
    <property type="molecule type" value="Genomic_DNA"/>
</dbReference>
<feature type="compositionally biased region" description="Low complexity" evidence="13">
    <location>
        <begin position="1424"/>
        <end position="1433"/>
    </location>
</feature>
<dbReference type="Gene3D" id="3.40.50.360">
    <property type="match status" value="3"/>
</dbReference>
<comment type="caution">
    <text evidence="16">The sequence shown here is derived from an EMBL/GenBank/DDBJ whole genome shotgun (WGS) entry which is preliminary data.</text>
</comment>
<feature type="domain" description="FAD-binding FR-type" evidence="15">
    <location>
        <begin position="1330"/>
        <end position="1604"/>
    </location>
</feature>
<evidence type="ECO:0000256" key="10">
    <source>
        <dbReference type="ARBA" id="ARBA00023167"/>
    </source>
</evidence>
<evidence type="ECO:0000256" key="3">
    <source>
        <dbReference type="ARBA" id="ARBA00022605"/>
    </source>
</evidence>
<gene>
    <name evidence="16" type="ORF">HYH02_003922</name>
</gene>
<comment type="cofactor">
    <cofactor evidence="2">
        <name>FAD</name>
        <dbReference type="ChEBI" id="CHEBI:57692"/>
    </cofactor>
</comment>
<evidence type="ECO:0000259" key="14">
    <source>
        <dbReference type="PROSITE" id="PS50902"/>
    </source>
</evidence>
<dbReference type="InterPro" id="IPR008254">
    <property type="entry name" value="Flavodoxin/NO_synth"/>
</dbReference>
<dbReference type="InterPro" id="IPR039261">
    <property type="entry name" value="FNR_nucleotide-bd"/>
</dbReference>
<evidence type="ECO:0000313" key="16">
    <source>
        <dbReference type="EMBL" id="KAG2451317.1"/>
    </source>
</evidence>
<dbReference type="SUPFAM" id="SSF52343">
    <property type="entry name" value="Ferredoxin reductase-like, C-terminal NADP-linked domain"/>
    <property type="match status" value="1"/>
</dbReference>
<accession>A0A835WP78</accession>
<feature type="region of interest" description="Disordered" evidence="13">
    <location>
        <begin position="1406"/>
        <end position="1433"/>
    </location>
</feature>
<comment type="cofactor">
    <cofactor evidence="1">
        <name>FMN</name>
        <dbReference type="ChEBI" id="CHEBI:58210"/>
    </cofactor>
</comment>
<keyword evidence="10" id="KW-0486">Methionine biosynthesis</keyword>
<dbReference type="Pfam" id="PF00667">
    <property type="entry name" value="FAD_binding_1"/>
    <property type="match status" value="1"/>
</dbReference>
<dbReference type="GO" id="GO:0005829">
    <property type="term" value="C:cytosol"/>
    <property type="evidence" value="ECO:0007669"/>
    <property type="project" value="TreeGrafter"/>
</dbReference>
<feature type="compositionally biased region" description="Basic and acidic residues" evidence="13">
    <location>
        <begin position="1130"/>
        <end position="1148"/>
    </location>
</feature>
<dbReference type="GO" id="GO:0050667">
    <property type="term" value="P:homocysteine metabolic process"/>
    <property type="evidence" value="ECO:0007669"/>
    <property type="project" value="TreeGrafter"/>
</dbReference>
<evidence type="ECO:0000256" key="11">
    <source>
        <dbReference type="ARBA" id="ARBA00039088"/>
    </source>
</evidence>
<evidence type="ECO:0000256" key="5">
    <source>
        <dbReference type="ARBA" id="ARBA00022643"/>
    </source>
</evidence>
<keyword evidence="5" id="KW-0288">FMN</keyword>
<dbReference type="InterPro" id="IPR001433">
    <property type="entry name" value="OxRdtase_FAD/NAD-bd"/>
</dbReference>
<feature type="compositionally biased region" description="Low complexity" evidence="13">
    <location>
        <begin position="1199"/>
        <end position="1215"/>
    </location>
</feature>
<dbReference type="Gene3D" id="3.40.50.80">
    <property type="entry name" value="Nucleotide-binding domain of ferredoxin-NADP reductase (FNR) module"/>
    <property type="match status" value="1"/>
</dbReference>
<protein>
    <recommendedName>
        <fullName evidence="12">Methionine synthase reductase</fullName>
        <ecNumber evidence="11">1.16.1.8</ecNumber>
    </recommendedName>
</protein>
<sequence length="1762" mass="181659">MVNTGVAVAGGLGALLLLTPLATFFLAASAQKRKKPRKDGEKAERKPDGKKSDDKALSVGASAAAAAPTNATAAAPAAAVATGGNAILARLKQQRAAPPAPAPAAAAVGAKPSLTFAFASQTGTGAEIARNLAAEAVEKGYKAQCMSLTELGYAALTSGRTPYLVIVASSTGDGDPPDNGGAFFVALRKKQEGKPLVGVKFTLLGLGDSNYTRFMYVPRAIKGRLLELGATEFYSCAEADEVEGIESVVDPWSEGLWAALEAEALAAATQQQAPVPLAAPATSESSAVAPASAPASTTAGSAPAPTGGNAILARLRQQRAAPADASTAQAPMAPPAADATSAAPAAAVADAGVVVKVATSVAPTAKQEPAPSASAAAAPAAAVATGGNAILARLKQQRAAPPAPAPAAAAVGAKPPLTFAFASQTGTGAEIARNLAAEAVEKGYKAQCMSLTELGYAALTSGRTPYLVIVASSTGDGDPPDNSGAFFVALRKKQEGKPLVGVKFTLLGLGDSNYTRFMYVPRAIKGRLLELGATEFYSCAEADEVEGIESVVDPWSEGLWAALEADIAPPKDQAAEQESIYWLCCNKRINPPVAVMTAPSGPSRKSVEMMRGMSRTPVPAASAMPSKPSTPGPQTPVAATAPTLVDAPSRSLVPETSANGAVPKVEVGVAPVPATGGAALLAKMRSGGQQHTDTAVTTAPETAAKQQDAAAKPAQPPAEPAKPPVVAFTYGSQTGTGEEIARNLAAEAIQKGYKATCAPLNELGYAALTSGRTPVLVVIASSTGDGDPPDNAANFFVALRKKQEGKPLAGVKFTLLGLGDSNYTTFMGAPRAIKSKLAELGATEFHPCAEADEVDGIESVVDPWSEGLWAALKAATAVDQDAVAAVSIDGPAATAAVKPVAAKAGPSASEIAAAAAAAATAAEAAAKAAVEKEAAEKAAKEAAEKAAKEAAEKEAAEKAAKEAAAAAEKAAKEAAEKAAKEAAEKEAAEQAAREAVEKEAAEKAAKEAAEKAAKEAAEKAAAEKEAAEKAAKEAAEKAAAEAATRAAADATTAEEAAAAATNSAAAEAEELAEAEASAEALAAAAAHQHERPSSTATSDDGGSLLPSALLSVMEAGTASGANDHGLPTIKESRVFEEEPEPEAKEAAKGKGLAVLPESAGTEGGEDPLLSPRETEDGGDDMLLTPRGSVRGGGGRPDSRGSVASSTATGATGTWRRSVDLKSKTHLVAEAARRRSLEKPARLQAKPLNVNFPSREETVVKRKDEKAYGLLLGLAPVGVDTKGAPALLPCRLRLLWEKDEKRTDNILTKELLRPTREERHKLDPQGMYSPQQPFWAHISDARYETAFWSDRKVLHLELSIRGSNIAYSPGDAIGVLPTNHPDLVTNLCKRLNLNPDRVFYIAAPKDTSQGGAAPAEDLVSESGDAAPATPAGRPATHIPSPCSIGYAFTNCVDLTSPARKSLLRLLAEHAHDASEKRTLLFLSAKGGKDAYAHEIAEHQPSVLDLLVRFPSVTPPLDALLDALPPLAPRMYSITSSRKDSAKGPNRLSVALSVVRFKTRYGTRLGVASAWLDRLASPWTTEGISNPTNPVWVPIFLRRSADFKPPADLASPLIMVGPGTGVAPFRGFLQERRALIRETKPECVGEAVLFFGCRREDEDYIFKEELELMKAEGTLSALHVAFSRAQEAKVYVQDLIKAQGEKVWGLLQAGGYLYVCGDGAAMAKDVHAALLGVAVTHGGLSEADAAAYLQNLTQERRYVRDVWS</sequence>
<evidence type="ECO:0000256" key="7">
    <source>
        <dbReference type="ARBA" id="ARBA00022827"/>
    </source>
</evidence>
<dbReference type="PANTHER" id="PTHR19384:SF84">
    <property type="entry name" value="METHIONINE SYNTHASE REDUCTASE"/>
    <property type="match status" value="1"/>
</dbReference>
<dbReference type="PROSITE" id="PS50902">
    <property type="entry name" value="FLAVODOXIN_LIKE"/>
    <property type="match status" value="3"/>
</dbReference>
<evidence type="ECO:0000256" key="12">
    <source>
        <dbReference type="ARBA" id="ARBA00040659"/>
    </source>
</evidence>
<keyword evidence="17" id="KW-1185">Reference proteome</keyword>
<feature type="domain" description="Flavodoxin-like" evidence="14">
    <location>
        <begin position="114"/>
        <end position="257"/>
    </location>
</feature>
<feature type="region of interest" description="Disordered" evidence="13">
    <location>
        <begin position="697"/>
        <end position="724"/>
    </location>
</feature>
<feature type="region of interest" description="Disordered" evidence="13">
    <location>
        <begin position="615"/>
        <end position="636"/>
    </location>
</feature>
<dbReference type="SUPFAM" id="SSF63380">
    <property type="entry name" value="Riboflavin synthase domain-like"/>
    <property type="match status" value="1"/>
</dbReference>
<dbReference type="Gene3D" id="1.20.990.10">
    <property type="entry name" value="NADPH-cytochrome p450 Reductase, Chain A, domain 3"/>
    <property type="match status" value="1"/>
</dbReference>
<dbReference type="FunFam" id="1.20.990.10:FF:000002">
    <property type="entry name" value="Nitric oxide synthase"/>
    <property type="match status" value="1"/>
</dbReference>
<dbReference type="InterPro" id="IPR003097">
    <property type="entry name" value="CysJ-like_FAD-binding"/>
</dbReference>
<dbReference type="Proteomes" id="UP000613740">
    <property type="component" value="Unassembled WGS sequence"/>
</dbReference>
<dbReference type="SUPFAM" id="SSF52218">
    <property type="entry name" value="Flavoproteins"/>
    <property type="match status" value="3"/>
</dbReference>
<feature type="compositionally biased region" description="Basic and acidic residues" evidence="13">
    <location>
        <begin position="38"/>
        <end position="56"/>
    </location>
</feature>
<dbReference type="Pfam" id="PF00175">
    <property type="entry name" value="NAD_binding_1"/>
    <property type="match status" value="1"/>
</dbReference>
<feature type="compositionally biased region" description="Basic and acidic residues" evidence="13">
    <location>
        <begin position="975"/>
        <end position="1039"/>
    </location>
</feature>
<keyword evidence="6" id="KW-0949">S-adenosyl-L-methionine</keyword>
<evidence type="ECO:0000256" key="9">
    <source>
        <dbReference type="ARBA" id="ARBA00023002"/>
    </source>
</evidence>
<keyword evidence="7" id="KW-0274">FAD</keyword>
<dbReference type="InterPro" id="IPR017927">
    <property type="entry name" value="FAD-bd_FR_type"/>
</dbReference>
<dbReference type="InterPro" id="IPR001709">
    <property type="entry name" value="Flavoprot_Pyr_Nucl_cyt_Rdtase"/>
</dbReference>
<dbReference type="OrthoDB" id="1856718at2759"/>
<evidence type="ECO:0000256" key="8">
    <source>
        <dbReference type="ARBA" id="ARBA00022857"/>
    </source>
</evidence>
<dbReference type="PRINTS" id="PR00369">
    <property type="entry name" value="FLAVODOXIN"/>
</dbReference>
<dbReference type="FunFam" id="3.40.50.80:FF:000001">
    <property type="entry name" value="NADPH--cytochrome P450 reductase 1"/>
    <property type="match status" value="1"/>
</dbReference>
<keyword evidence="9" id="KW-0560">Oxidoreductase</keyword>
<dbReference type="InterPro" id="IPR017938">
    <property type="entry name" value="Riboflavin_synthase-like_b-brl"/>
</dbReference>
<dbReference type="Pfam" id="PF00258">
    <property type="entry name" value="Flavodoxin_1"/>
    <property type="match status" value="3"/>
</dbReference>
<evidence type="ECO:0000256" key="6">
    <source>
        <dbReference type="ARBA" id="ARBA00022691"/>
    </source>
</evidence>
<dbReference type="EC" id="1.16.1.8" evidence="11"/>
<evidence type="ECO:0000313" key="17">
    <source>
        <dbReference type="Proteomes" id="UP000613740"/>
    </source>
</evidence>
<keyword evidence="8" id="KW-0521">NADP</keyword>
<feature type="region of interest" description="Disordered" evidence="13">
    <location>
        <begin position="975"/>
        <end position="1217"/>
    </location>
</feature>
<dbReference type="GO" id="GO:0010181">
    <property type="term" value="F:FMN binding"/>
    <property type="evidence" value="ECO:0007669"/>
    <property type="project" value="InterPro"/>
</dbReference>
<dbReference type="GO" id="GO:0050660">
    <property type="term" value="F:flavin adenine dinucleotide binding"/>
    <property type="evidence" value="ECO:0007669"/>
    <property type="project" value="TreeGrafter"/>
</dbReference>
<dbReference type="GO" id="GO:0016705">
    <property type="term" value="F:oxidoreductase activity, acting on paired donors, with incorporation or reduction of molecular oxygen"/>
    <property type="evidence" value="ECO:0007669"/>
    <property type="project" value="UniProtKB-ARBA"/>
</dbReference>
<proteinExistence type="predicted"/>
<feature type="domain" description="Flavodoxin-like" evidence="14">
    <location>
        <begin position="417"/>
        <end position="560"/>
    </location>
</feature>
<feature type="domain" description="Flavodoxin-like" evidence="14">
    <location>
        <begin position="726"/>
        <end position="869"/>
    </location>
</feature>
<feature type="compositionally biased region" description="Low complexity" evidence="13">
    <location>
        <begin position="699"/>
        <end position="713"/>
    </location>
</feature>
<dbReference type="GO" id="GO:0009086">
    <property type="term" value="P:methionine biosynthetic process"/>
    <property type="evidence" value="ECO:0007669"/>
    <property type="project" value="UniProtKB-KW"/>
</dbReference>
<feature type="compositionally biased region" description="Low complexity" evidence="13">
    <location>
        <begin position="1074"/>
        <end position="1086"/>
    </location>
</feature>
<evidence type="ECO:0000256" key="13">
    <source>
        <dbReference type="SAM" id="MobiDB-lite"/>
    </source>
</evidence>
<dbReference type="InterPro" id="IPR023173">
    <property type="entry name" value="NADPH_Cyt_P450_Rdtase_alpha"/>
</dbReference>